<keyword evidence="2" id="KW-1185">Reference proteome</keyword>
<dbReference type="PANTHER" id="PTHR34389:SF2">
    <property type="entry name" value="L-RHAMNOSE MUTAROTASE"/>
    <property type="match status" value="1"/>
</dbReference>
<dbReference type="GO" id="GO:0016857">
    <property type="term" value="F:racemase and epimerase activity, acting on carbohydrates and derivatives"/>
    <property type="evidence" value="ECO:0007669"/>
    <property type="project" value="InterPro"/>
</dbReference>
<dbReference type="OrthoDB" id="9799608at2"/>
<protein>
    <recommendedName>
        <fullName evidence="3">L-rhamnose mutarotase</fullName>
    </recommendedName>
</protein>
<dbReference type="InterPro" id="IPR011008">
    <property type="entry name" value="Dimeric_a/b-barrel"/>
</dbReference>
<dbReference type="Gene3D" id="3.30.70.100">
    <property type="match status" value="1"/>
</dbReference>
<evidence type="ECO:0000313" key="1">
    <source>
        <dbReference type="EMBL" id="ADB48999.1"/>
    </source>
</evidence>
<proteinExistence type="predicted"/>
<dbReference type="KEGG" id="cwo:Cwoe_0564"/>
<dbReference type="SUPFAM" id="SSF54909">
    <property type="entry name" value="Dimeric alpha+beta barrel"/>
    <property type="match status" value="1"/>
</dbReference>
<evidence type="ECO:0008006" key="3">
    <source>
        <dbReference type="Google" id="ProtNLM"/>
    </source>
</evidence>
<dbReference type="eggNOG" id="COG3254">
    <property type="taxonomic scope" value="Bacteria"/>
</dbReference>
<reference evidence="2" key="2">
    <citation type="submission" date="2010-01" db="EMBL/GenBank/DDBJ databases">
        <title>The complete genome of Conexibacter woesei DSM 14684.</title>
        <authorList>
            <consortium name="US DOE Joint Genome Institute (JGI-PGF)"/>
            <person name="Lucas S."/>
            <person name="Copeland A."/>
            <person name="Lapidus A."/>
            <person name="Glavina del Rio T."/>
            <person name="Dalin E."/>
            <person name="Tice H."/>
            <person name="Bruce D."/>
            <person name="Goodwin L."/>
            <person name="Pitluck S."/>
            <person name="Kyrpides N."/>
            <person name="Mavromatis K."/>
            <person name="Ivanova N."/>
            <person name="Mikhailova N."/>
            <person name="Chertkov O."/>
            <person name="Brettin T."/>
            <person name="Detter J.C."/>
            <person name="Han C."/>
            <person name="Larimer F."/>
            <person name="Land M."/>
            <person name="Hauser L."/>
            <person name="Markowitz V."/>
            <person name="Cheng J.-F."/>
            <person name="Hugenholtz P."/>
            <person name="Woyke T."/>
            <person name="Wu D."/>
            <person name="Pukall R."/>
            <person name="Steenblock K."/>
            <person name="Schneider S."/>
            <person name="Klenk H.-P."/>
            <person name="Eisen J.A."/>
        </authorList>
    </citation>
    <scope>NUCLEOTIDE SEQUENCE [LARGE SCALE GENOMIC DNA]</scope>
    <source>
        <strain evidence="2">DSM 14684 / CIP 108061 / JCM 11494 / NBRC 100937 / ID131577</strain>
    </source>
</reference>
<organism evidence="1 2">
    <name type="scientific">Conexibacter woesei (strain DSM 14684 / CCUG 47730 / CIP 108061 / JCM 11494 / NBRC 100937 / ID131577)</name>
    <dbReference type="NCBI Taxonomy" id="469383"/>
    <lineage>
        <taxon>Bacteria</taxon>
        <taxon>Bacillati</taxon>
        <taxon>Actinomycetota</taxon>
        <taxon>Thermoleophilia</taxon>
        <taxon>Solirubrobacterales</taxon>
        <taxon>Conexibacteraceae</taxon>
        <taxon>Conexibacter</taxon>
    </lineage>
</organism>
<dbReference type="Proteomes" id="UP000008229">
    <property type="component" value="Chromosome"/>
</dbReference>
<name>D3F8C9_CONWI</name>
<evidence type="ECO:0000313" key="2">
    <source>
        <dbReference type="Proteomes" id="UP000008229"/>
    </source>
</evidence>
<dbReference type="InterPro" id="IPR008000">
    <property type="entry name" value="Rham/fucose_mutarotase"/>
</dbReference>
<dbReference type="HOGENOM" id="CLU_100689_3_0_11"/>
<reference evidence="1 2" key="1">
    <citation type="journal article" date="2010" name="Stand. Genomic Sci.">
        <title>Complete genome sequence of Conexibacter woesei type strain (ID131577).</title>
        <authorList>
            <person name="Pukall R."/>
            <person name="Lapidus A."/>
            <person name="Glavina Del Rio T."/>
            <person name="Copeland A."/>
            <person name="Tice H."/>
            <person name="Cheng J.-F."/>
            <person name="Lucas S."/>
            <person name="Chen F."/>
            <person name="Nolan M."/>
            <person name="Bruce D."/>
            <person name="Goodwin L."/>
            <person name="Pitluck S."/>
            <person name="Mavromatis K."/>
            <person name="Ivanova N."/>
            <person name="Ovchinnikova G."/>
            <person name="Pati A."/>
            <person name="Chen A."/>
            <person name="Palaniappan K."/>
            <person name="Land M."/>
            <person name="Hauser L."/>
            <person name="Chang Y.-J."/>
            <person name="Jeffries C.D."/>
            <person name="Chain P."/>
            <person name="Meincke L."/>
            <person name="Sims D."/>
            <person name="Brettin T."/>
            <person name="Detter J.C."/>
            <person name="Rohde M."/>
            <person name="Goeker M."/>
            <person name="Bristow J."/>
            <person name="Eisen J.A."/>
            <person name="Markowitz V."/>
            <person name="Kyrpides N.C."/>
            <person name="Klenk H.-P."/>
            <person name="Hugenholtz P."/>
        </authorList>
    </citation>
    <scope>NUCLEOTIDE SEQUENCE [LARGE SCALE GENOMIC DNA]</scope>
    <source>
        <strain evidence="2">DSM 14684 / CIP 108061 / JCM 11494 / NBRC 100937 / ID131577</strain>
    </source>
</reference>
<dbReference type="Pfam" id="PF05336">
    <property type="entry name" value="rhaM"/>
    <property type="match status" value="1"/>
</dbReference>
<dbReference type="PANTHER" id="PTHR34389">
    <property type="entry name" value="L-RHAMNOSE MUTAROTASE"/>
    <property type="match status" value="1"/>
</dbReference>
<dbReference type="AlphaFoldDB" id="D3F8C9"/>
<accession>D3F8C9</accession>
<dbReference type="RefSeq" id="WP_012932052.1">
    <property type="nucleotide sequence ID" value="NC_013739.1"/>
</dbReference>
<gene>
    <name evidence="1" type="ordered locus">Cwoe_0564</name>
</gene>
<dbReference type="EMBL" id="CP001854">
    <property type="protein sequence ID" value="ADB48999.1"/>
    <property type="molecule type" value="Genomic_DNA"/>
</dbReference>
<sequence>MNVGNVYRVRAGLADEYARRHATVWPEIEALLRDASVRSYSIYLWGEVVFTHMDVEDYDRLVAAYGSDPVAARWDEAFADLLEYPGAEPADPERLREVWSL</sequence>
<dbReference type="STRING" id="469383.Cwoe_0564"/>
<dbReference type="GO" id="GO:0019301">
    <property type="term" value="P:rhamnose catabolic process"/>
    <property type="evidence" value="ECO:0007669"/>
    <property type="project" value="TreeGrafter"/>
</dbReference>